<reference evidence="2 3" key="1">
    <citation type="submission" date="2017-06" db="EMBL/GenBank/DDBJ databases">
        <title>Streptomyces albireticuli Genome sequencing and assembly.</title>
        <authorList>
            <person name="Wang Y."/>
            <person name="Du B."/>
            <person name="Ding Y."/>
            <person name="Liu H."/>
            <person name="Hou Q."/>
            <person name="Liu K."/>
            <person name="Yao L."/>
            <person name="Wang C."/>
        </authorList>
    </citation>
    <scope>NUCLEOTIDE SEQUENCE [LARGE SCALE GENOMIC DNA]</scope>
    <source>
        <strain evidence="2 3">MDJK11</strain>
    </source>
</reference>
<dbReference type="EMBL" id="CP021744">
    <property type="protein sequence ID" value="ARZ68631.1"/>
    <property type="molecule type" value="Genomic_DNA"/>
</dbReference>
<dbReference type="KEGG" id="salj:SMD11_2984"/>
<name>A0A1Z2L336_9ACTN</name>
<organism evidence="2 3">
    <name type="scientific">Streptomyces albireticuli</name>
    <dbReference type="NCBI Taxonomy" id="1940"/>
    <lineage>
        <taxon>Bacteria</taxon>
        <taxon>Bacillati</taxon>
        <taxon>Actinomycetota</taxon>
        <taxon>Actinomycetes</taxon>
        <taxon>Kitasatosporales</taxon>
        <taxon>Streptomycetaceae</taxon>
        <taxon>Streptomyces</taxon>
    </lineage>
</organism>
<evidence type="ECO:0000256" key="1">
    <source>
        <dbReference type="SAM" id="MobiDB-lite"/>
    </source>
</evidence>
<evidence type="ECO:0000313" key="2">
    <source>
        <dbReference type="EMBL" id="ARZ68631.1"/>
    </source>
</evidence>
<dbReference type="AlphaFoldDB" id="A0A1Z2L336"/>
<evidence type="ECO:0000313" key="3">
    <source>
        <dbReference type="Proteomes" id="UP000195755"/>
    </source>
</evidence>
<dbReference type="Proteomes" id="UP000195755">
    <property type="component" value="Chromosome"/>
</dbReference>
<accession>A0A1Z2L336</accession>
<protein>
    <submittedName>
        <fullName evidence="2">Uncharacterized protein</fullName>
    </submittedName>
</protein>
<sequence length="95" mass="9742">MSAVAESRALRGRTGARSAVARAAAVSRVPQPAVGLQRRRSGVSRRCPGSKTWTGPSFARASLVSAQSPGSAVVTRTGPAASRTSRAATPWRSAP</sequence>
<feature type="region of interest" description="Disordered" evidence="1">
    <location>
        <begin position="31"/>
        <end position="95"/>
    </location>
</feature>
<gene>
    <name evidence="2" type="ORF">SMD11_2984</name>
</gene>
<proteinExistence type="predicted"/>